<dbReference type="KEGG" id="vg:918439"/>
<reference evidence="1 2" key="7">
    <citation type="journal article" date="2000" name="Virology">
        <title>Characterization of a beta-1,3-glucanase encoded by chlorella virus PBCV-1.</title>
        <authorList>
            <person name="Sun L."/>
            <person name="Gurnon J.R."/>
            <person name="Adams B.J."/>
            <person name="Graves M.V."/>
            <person name="Van Etten J.L."/>
        </authorList>
    </citation>
    <scope>NUCLEOTIDE SEQUENCE [LARGE SCALE GENOMIC DNA]</scope>
</reference>
<dbReference type="EMBL" id="JF411744">
    <property type="protein sequence ID" value="AAC96705.2"/>
    <property type="molecule type" value="Genomic_DNA"/>
</dbReference>
<name>Q84651_PBCV1</name>
<sequence>MLPSIHTIPIKDISEQKTLCQHGETTDMSTGFMFANLPNDILRNIYTKAIVLMNDDKKKAAIRNAALEVVDYLKISCDDRTSHAFSSSSDRLSIMKSCLGWVRQDGSGKYGSLSFRHGGYTQFNMKIVDGEYKINYISNENLNEFGKMVAESIKEEFNFAHVLVNKRRPTSGWINSQLLTKSIEDISQDTKISVYRLRKIME</sequence>
<proteinExistence type="predicted"/>
<organismHost>
    <name type="scientific">Chlorella</name>
    <dbReference type="NCBI Taxonomy" id="3071"/>
</organismHost>
<reference evidence="1 2" key="8">
    <citation type="journal article" date="2010" name="J. Virol.">
        <title>Microarray analysis of Paramecium bursaria chlorella virus 1 transcription.</title>
        <authorList>
            <person name="Yanai-Balser G.M."/>
            <person name="Duncan G.A."/>
            <person name="Eudy J.D."/>
            <person name="Wang D."/>
            <person name="Li X."/>
            <person name="Agarkova I.V."/>
            <person name="Dunigan D.D."/>
            <person name="Van Etten J.L."/>
        </authorList>
    </citation>
    <scope>NUCLEOTIDE SEQUENCE [LARGE SCALE GENOMIC DNA]</scope>
</reference>
<reference evidence="1 2" key="2">
    <citation type="journal article" date="1995" name="Virology">
        <title>Analysis of 43 kb of the Chlorella virus PBCV-1 330-kb genome: map positions 45 to 88.</title>
        <authorList>
            <person name="Li Y."/>
            <person name="Lu Z."/>
            <person name="Burbank D.E."/>
            <person name="Kutish G.F."/>
            <person name="Rock D.L."/>
            <person name="Van Etten J.L."/>
        </authorList>
    </citation>
    <scope>NUCLEOTIDE SEQUENCE [LARGE SCALE GENOMIC DNA]</scope>
</reference>
<dbReference type="Proteomes" id="UP000000862">
    <property type="component" value="Segment"/>
</dbReference>
<reference evidence="1 2" key="4">
    <citation type="journal article" date="1996" name="Virology">
        <title>Analysis of 76 kb of the chlorella virus PBCV-1 330-kb genome: map positions 182 to 258.</title>
        <authorList>
            <person name="Kutish G.F."/>
            <person name="Li Y."/>
            <person name="Lu Z."/>
            <person name="Furuta M."/>
            <person name="Rock D.L."/>
            <person name="Van Etten J.L."/>
        </authorList>
    </citation>
    <scope>NUCLEOTIDE SEQUENCE [LARGE SCALE GENOMIC DNA]</scope>
</reference>
<dbReference type="GeneID" id="918439"/>
<reference evidence="1 2" key="5">
    <citation type="journal article" date="1997" name="Virology">
        <title>Analysis of 74 kb of DNA located at the right end of the 330-kb chlorella virus PBCV-1 genome.</title>
        <authorList>
            <person name="Li Y."/>
            <person name="Lu Z."/>
            <person name="Sun L."/>
            <person name="Ropp S."/>
            <person name="Kutish G.F."/>
            <person name="Rock D.L."/>
            <person name="Van Etten J.L."/>
        </authorList>
    </citation>
    <scope>NUCLEOTIDE SEQUENCE [LARGE SCALE GENOMIC DNA]</scope>
</reference>
<protein>
    <submittedName>
        <fullName evidence="1">Uncharacterized protein</fullName>
    </submittedName>
</protein>
<reference evidence="1 2" key="6">
    <citation type="journal article" date="1999" name="Virology">
        <title>Chlorella virus PBCV-1 encodes a functional homospermidine synthase.</title>
        <authorList>
            <person name="Kaiser A."/>
            <person name="Vollmert M."/>
            <person name="Tholl D."/>
            <person name="Graves M.V."/>
            <person name="Gurnon J.R."/>
            <person name="Xing W."/>
            <person name="Lisec A.D."/>
            <person name="Nickerson K.W."/>
            <person name="Van Etten J.L."/>
        </authorList>
    </citation>
    <scope>NUCLEOTIDE SEQUENCE [LARGE SCALE GENOMIC DNA]</scope>
</reference>
<gene>
    <name evidence="1" type="primary">A337L</name>
</gene>
<dbReference type="OrthoDB" id="27359at10239"/>
<dbReference type="RefSeq" id="NP_048693.2">
    <property type="nucleotide sequence ID" value="NC_000852.5"/>
</dbReference>
<reference evidence="1 2" key="1">
    <citation type="journal article" date="1995" name="Virology">
        <title>Analysis of 45 kb of DNA located at the left end of the chlorella virus PBCV-1 genome.</title>
        <authorList>
            <person name="Lu Z."/>
            <person name="Li Y."/>
            <person name="Zhang Y."/>
            <person name="Kutish G.F."/>
            <person name="Rock D.L."/>
            <person name="Van Etten J.L."/>
        </authorList>
    </citation>
    <scope>NUCLEOTIDE SEQUENCE [LARGE SCALE GENOMIC DNA]</scope>
</reference>
<keyword evidence="2" id="KW-1185">Reference proteome</keyword>
<reference evidence="1 2" key="3">
    <citation type="journal article" date="1996" name="Virology">
        <title>Analysis of 94 kb of the chlorella virus PBCV-1 330-kb genome: map positions 88 to 182.</title>
        <authorList>
            <person name="Lu Z."/>
            <person name="Li Y."/>
            <person name="Que Q."/>
            <person name="Kutish G.F."/>
            <person name="Rock D.L."/>
            <person name="Van Etten J.L."/>
        </authorList>
    </citation>
    <scope>NUCLEOTIDE SEQUENCE [LARGE SCALE GENOMIC DNA]</scope>
</reference>
<accession>Q84651</accession>
<organism evidence="1 2">
    <name type="scientific">Paramecium bursaria Chlorella virus 1</name>
    <name type="common">PBCV-1</name>
    <dbReference type="NCBI Taxonomy" id="10506"/>
    <lineage>
        <taxon>Viruses</taxon>
        <taxon>Varidnaviria</taxon>
        <taxon>Bamfordvirae</taxon>
        <taxon>Nucleocytoviricota</taxon>
        <taxon>Megaviricetes</taxon>
        <taxon>Algavirales</taxon>
        <taxon>Phycodnaviridae</taxon>
        <taxon>Chlorovirus</taxon>
        <taxon>Chlorovirus vanettense</taxon>
    </lineage>
</organism>
<evidence type="ECO:0000313" key="1">
    <source>
        <dbReference type="EMBL" id="AAC96705.2"/>
    </source>
</evidence>
<evidence type="ECO:0000313" key="2">
    <source>
        <dbReference type="Proteomes" id="UP000000862"/>
    </source>
</evidence>